<evidence type="ECO:0000313" key="2">
    <source>
        <dbReference type="Proteomes" id="UP000026915"/>
    </source>
</evidence>
<dbReference type="AlphaFoldDB" id="A0A061EKH2"/>
<dbReference type="InParanoid" id="A0A061EKH2"/>
<dbReference type="Gramene" id="EOY05143">
    <property type="protein sequence ID" value="EOY05143"/>
    <property type="gene ID" value="TCM_020227"/>
</dbReference>
<accession>A0A061EKH2</accession>
<keyword evidence="2" id="KW-1185">Reference proteome</keyword>
<reference evidence="1 2" key="1">
    <citation type="journal article" date="2013" name="Genome Biol.">
        <title>The genome sequence of the most widely cultivated cacao type and its use to identify candidate genes regulating pod color.</title>
        <authorList>
            <person name="Motamayor J.C."/>
            <person name="Mockaitis K."/>
            <person name="Schmutz J."/>
            <person name="Haiminen N."/>
            <person name="Iii D.L."/>
            <person name="Cornejo O."/>
            <person name="Findley S.D."/>
            <person name="Zheng P."/>
            <person name="Utro F."/>
            <person name="Royaert S."/>
            <person name="Saski C."/>
            <person name="Jenkins J."/>
            <person name="Podicheti R."/>
            <person name="Zhao M."/>
            <person name="Scheffler B.E."/>
            <person name="Stack J.C."/>
            <person name="Feltus F.A."/>
            <person name="Mustiga G.M."/>
            <person name="Amores F."/>
            <person name="Phillips W."/>
            <person name="Marelli J.P."/>
            <person name="May G.D."/>
            <person name="Shapiro H."/>
            <person name="Ma J."/>
            <person name="Bustamante C.D."/>
            <person name="Schnell R.J."/>
            <person name="Main D."/>
            <person name="Gilbert D."/>
            <person name="Parida L."/>
            <person name="Kuhn D.N."/>
        </authorList>
    </citation>
    <scope>NUCLEOTIDE SEQUENCE [LARGE SCALE GENOMIC DNA]</scope>
    <source>
        <strain evidence="2">cv. Matina 1-6</strain>
    </source>
</reference>
<proteinExistence type="predicted"/>
<dbReference type="EMBL" id="CM001882">
    <property type="protein sequence ID" value="EOY05143.1"/>
    <property type="molecule type" value="Genomic_DNA"/>
</dbReference>
<dbReference type="Proteomes" id="UP000026915">
    <property type="component" value="Chromosome 4"/>
</dbReference>
<dbReference type="HOGENOM" id="CLU_2659492_0_0_1"/>
<gene>
    <name evidence="1" type="ORF">TCM_020227</name>
</gene>
<name>A0A061EKH2_THECC</name>
<sequence>MGTGELLVGFGNQATKMVEINQKGPPWSPTPEGLLTATAGKRDEVEERKRVDFQAGVGGVEMTELPLNNPISDQPT</sequence>
<evidence type="ECO:0000313" key="1">
    <source>
        <dbReference type="EMBL" id="EOY05143.1"/>
    </source>
</evidence>
<organism evidence="1 2">
    <name type="scientific">Theobroma cacao</name>
    <name type="common">Cacao</name>
    <name type="synonym">Cocoa</name>
    <dbReference type="NCBI Taxonomy" id="3641"/>
    <lineage>
        <taxon>Eukaryota</taxon>
        <taxon>Viridiplantae</taxon>
        <taxon>Streptophyta</taxon>
        <taxon>Embryophyta</taxon>
        <taxon>Tracheophyta</taxon>
        <taxon>Spermatophyta</taxon>
        <taxon>Magnoliopsida</taxon>
        <taxon>eudicotyledons</taxon>
        <taxon>Gunneridae</taxon>
        <taxon>Pentapetalae</taxon>
        <taxon>rosids</taxon>
        <taxon>malvids</taxon>
        <taxon>Malvales</taxon>
        <taxon>Malvaceae</taxon>
        <taxon>Byttnerioideae</taxon>
        <taxon>Theobroma</taxon>
    </lineage>
</organism>
<protein>
    <submittedName>
        <fullName evidence="1">Uncharacterized protein</fullName>
    </submittedName>
</protein>